<evidence type="ECO:0000256" key="1">
    <source>
        <dbReference type="ARBA" id="ARBA00022857"/>
    </source>
</evidence>
<keyword evidence="3" id="KW-0812">Transmembrane</keyword>
<dbReference type="AlphaFoldDB" id="A0AAN7FSB2"/>
<protein>
    <recommendedName>
        <fullName evidence="4">NADP-dependent oxidoreductase domain-containing protein</fullName>
    </recommendedName>
</protein>
<evidence type="ECO:0000256" key="3">
    <source>
        <dbReference type="SAM" id="Phobius"/>
    </source>
</evidence>
<reference evidence="5 6" key="1">
    <citation type="journal article" date="2023" name="G3 (Bethesda)">
        <title>A haplotype-resolved chromosome-scale genome for Quercus rubra L. provides insights into the genetics of adaptive traits for red oak species.</title>
        <authorList>
            <person name="Kapoor B."/>
            <person name="Jenkins J."/>
            <person name="Schmutz J."/>
            <person name="Zhebentyayeva T."/>
            <person name="Kuelheim C."/>
            <person name="Coggeshall M."/>
            <person name="Heim C."/>
            <person name="Lasky J.R."/>
            <person name="Leites L."/>
            <person name="Islam-Faridi N."/>
            <person name="Romero-Severson J."/>
            <person name="DeLeo V.L."/>
            <person name="Lucas S.M."/>
            <person name="Lazic D."/>
            <person name="Gailing O."/>
            <person name="Carlson J."/>
            <person name="Staton M."/>
        </authorList>
    </citation>
    <scope>NUCLEOTIDE SEQUENCE [LARGE SCALE GENOMIC DNA]</scope>
    <source>
        <strain evidence="5">Pseudo-F2</strain>
    </source>
</reference>
<proteinExistence type="predicted"/>
<feature type="transmembrane region" description="Helical" evidence="3">
    <location>
        <begin position="94"/>
        <end position="118"/>
    </location>
</feature>
<organism evidence="5 6">
    <name type="scientific">Quercus rubra</name>
    <name type="common">Northern red oak</name>
    <name type="synonym">Quercus borealis</name>
    <dbReference type="NCBI Taxonomy" id="3512"/>
    <lineage>
        <taxon>Eukaryota</taxon>
        <taxon>Viridiplantae</taxon>
        <taxon>Streptophyta</taxon>
        <taxon>Embryophyta</taxon>
        <taxon>Tracheophyta</taxon>
        <taxon>Spermatophyta</taxon>
        <taxon>Magnoliopsida</taxon>
        <taxon>eudicotyledons</taxon>
        <taxon>Gunneridae</taxon>
        <taxon>Pentapetalae</taxon>
        <taxon>rosids</taxon>
        <taxon>fabids</taxon>
        <taxon>Fagales</taxon>
        <taxon>Fagaceae</taxon>
        <taxon>Quercus</taxon>
    </lineage>
</organism>
<evidence type="ECO:0000256" key="2">
    <source>
        <dbReference type="ARBA" id="ARBA00023002"/>
    </source>
</evidence>
<dbReference type="InterPro" id="IPR023210">
    <property type="entry name" value="NADP_OxRdtase_dom"/>
</dbReference>
<evidence type="ECO:0000259" key="4">
    <source>
        <dbReference type="Pfam" id="PF00248"/>
    </source>
</evidence>
<keyword evidence="1" id="KW-0521">NADP</keyword>
<dbReference type="GO" id="GO:0016491">
    <property type="term" value="F:oxidoreductase activity"/>
    <property type="evidence" value="ECO:0007669"/>
    <property type="project" value="UniProtKB-KW"/>
</dbReference>
<dbReference type="Proteomes" id="UP001324115">
    <property type="component" value="Unassembled WGS sequence"/>
</dbReference>
<evidence type="ECO:0000313" key="6">
    <source>
        <dbReference type="Proteomes" id="UP001324115"/>
    </source>
</evidence>
<dbReference type="Gene3D" id="3.20.20.100">
    <property type="entry name" value="NADP-dependent oxidoreductase domain"/>
    <property type="match status" value="1"/>
</dbReference>
<gene>
    <name evidence="5" type="ORF">RGQ29_014427</name>
</gene>
<dbReference type="InterPro" id="IPR050791">
    <property type="entry name" value="Aldo-Keto_reductase"/>
</dbReference>
<dbReference type="PANTHER" id="PTHR43625:SF81">
    <property type="entry name" value="OS01G0618100 PROTEIN"/>
    <property type="match status" value="1"/>
</dbReference>
<dbReference type="GO" id="GO:0005737">
    <property type="term" value="C:cytoplasm"/>
    <property type="evidence" value="ECO:0007669"/>
    <property type="project" value="TreeGrafter"/>
</dbReference>
<comment type="caution">
    <text evidence="5">The sequence shown here is derived from an EMBL/GenBank/DDBJ whole genome shotgun (WGS) entry which is preliminary data.</text>
</comment>
<accession>A0AAN7FSB2</accession>
<dbReference type="PANTHER" id="PTHR43625">
    <property type="entry name" value="AFLATOXIN B1 ALDEHYDE REDUCTASE"/>
    <property type="match status" value="1"/>
</dbReference>
<dbReference type="EMBL" id="JAXUIC010000003">
    <property type="protein sequence ID" value="KAK4596386.1"/>
    <property type="molecule type" value="Genomic_DNA"/>
</dbReference>
<keyword evidence="3" id="KW-1133">Transmembrane helix</keyword>
<keyword evidence="3" id="KW-0472">Membrane</keyword>
<name>A0AAN7FSB2_QUERU</name>
<sequence length="146" mass="16079">MAEEQKVQIPRVKLGTHGFEVSKLGFGCMGLSGAYNDPVPEEVGISIIKHAFSQGITFFDTSDFYGPHANEVLVGKVNLLENDVSDGLYSFRLAWIPLSTLFSLFIMYITSILGSILLRLGLWTMVSGEPLNINLWAAINSFCLCN</sequence>
<dbReference type="Pfam" id="PF00248">
    <property type="entry name" value="Aldo_ket_red"/>
    <property type="match status" value="1"/>
</dbReference>
<evidence type="ECO:0000313" key="5">
    <source>
        <dbReference type="EMBL" id="KAK4596386.1"/>
    </source>
</evidence>
<keyword evidence="2" id="KW-0560">Oxidoreductase</keyword>
<keyword evidence="6" id="KW-1185">Reference proteome</keyword>
<dbReference type="SUPFAM" id="SSF51430">
    <property type="entry name" value="NAD(P)-linked oxidoreductase"/>
    <property type="match status" value="1"/>
</dbReference>
<dbReference type="InterPro" id="IPR036812">
    <property type="entry name" value="NAD(P)_OxRdtase_dom_sf"/>
</dbReference>
<feature type="domain" description="NADP-dependent oxidoreductase" evidence="4">
    <location>
        <begin position="23"/>
        <end position="77"/>
    </location>
</feature>